<evidence type="ECO:0000313" key="2">
    <source>
        <dbReference type="EMBL" id="KAB1220587.1"/>
    </source>
</evidence>
<dbReference type="EMBL" id="RXIC02000021">
    <property type="protein sequence ID" value="KAB1220587.1"/>
    <property type="molecule type" value="Genomic_DNA"/>
</dbReference>
<protein>
    <submittedName>
        <fullName evidence="2">Uncharacterized protein</fullName>
    </submittedName>
</protein>
<organism evidence="2 3">
    <name type="scientific">Morella rubra</name>
    <name type="common">Chinese bayberry</name>
    <dbReference type="NCBI Taxonomy" id="262757"/>
    <lineage>
        <taxon>Eukaryota</taxon>
        <taxon>Viridiplantae</taxon>
        <taxon>Streptophyta</taxon>
        <taxon>Embryophyta</taxon>
        <taxon>Tracheophyta</taxon>
        <taxon>Spermatophyta</taxon>
        <taxon>Magnoliopsida</taxon>
        <taxon>eudicotyledons</taxon>
        <taxon>Gunneridae</taxon>
        <taxon>Pentapetalae</taxon>
        <taxon>rosids</taxon>
        <taxon>fabids</taxon>
        <taxon>Fagales</taxon>
        <taxon>Myricaceae</taxon>
        <taxon>Morella</taxon>
    </lineage>
</organism>
<evidence type="ECO:0000256" key="1">
    <source>
        <dbReference type="SAM" id="MobiDB-lite"/>
    </source>
</evidence>
<comment type="caution">
    <text evidence="2">The sequence shown here is derived from an EMBL/GenBank/DDBJ whole genome shotgun (WGS) entry which is preliminary data.</text>
</comment>
<dbReference type="PANTHER" id="PTHR37615">
    <property type="entry name" value="NUCLEOPORIN NUP159-LIKE"/>
    <property type="match status" value="1"/>
</dbReference>
<proteinExistence type="predicted"/>
<reference evidence="2 3" key="1">
    <citation type="journal article" date="2019" name="Plant Biotechnol. J.">
        <title>The red bayberry genome and genetic basis of sex determination.</title>
        <authorList>
            <person name="Jia H.M."/>
            <person name="Jia H.J."/>
            <person name="Cai Q.L."/>
            <person name="Wang Y."/>
            <person name="Zhao H.B."/>
            <person name="Yang W.F."/>
            <person name="Wang G.Y."/>
            <person name="Li Y.H."/>
            <person name="Zhan D.L."/>
            <person name="Shen Y.T."/>
            <person name="Niu Q.F."/>
            <person name="Chang L."/>
            <person name="Qiu J."/>
            <person name="Zhao L."/>
            <person name="Xie H.B."/>
            <person name="Fu W.Y."/>
            <person name="Jin J."/>
            <person name="Li X.W."/>
            <person name="Jiao Y."/>
            <person name="Zhou C.C."/>
            <person name="Tu T."/>
            <person name="Chai C.Y."/>
            <person name="Gao J.L."/>
            <person name="Fan L.J."/>
            <person name="van de Weg E."/>
            <person name="Wang J.Y."/>
            <person name="Gao Z.S."/>
        </authorList>
    </citation>
    <scope>NUCLEOTIDE SEQUENCE [LARGE SCALE GENOMIC DNA]</scope>
    <source>
        <tissue evidence="2">Leaves</tissue>
    </source>
</reference>
<name>A0A6A1W961_9ROSI</name>
<feature type="compositionally biased region" description="Polar residues" evidence="1">
    <location>
        <begin position="19"/>
        <end position="31"/>
    </location>
</feature>
<sequence>MGKKKPQKTKALSVAIAEASSTGDETLQQPQPQTPRKRGRPRKIIEKPESHDKKEEQLTSGEAEEAPTETQLKKVKAGEEERQEQHEHQLEHQQLKGEGSSAYMVSTKKEEDQSAKMEGPREPPRSRARRKSKPRKSS</sequence>
<dbReference type="OrthoDB" id="1001967at2759"/>
<feature type="compositionally biased region" description="Basic and acidic residues" evidence="1">
    <location>
        <begin position="76"/>
        <end position="95"/>
    </location>
</feature>
<feature type="compositionally biased region" description="Basic and acidic residues" evidence="1">
    <location>
        <begin position="107"/>
        <end position="125"/>
    </location>
</feature>
<dbReference type="Proteomes" id="UP000516437">
    <property type="component" value="Chromosome 3"/>
</dbReference>
<feature type="region of interest" description="Disordered" evidence="1">
    <location>
        <begin position="1"/>
        <end position="138"/>
    </location>
</feature>
<feature type="compositionally biased region" description="Basic and acidic residues" evidence="1">
    <location>
        <begin position="43"/>
        <end position="57"/>
    </location>
</feature>
<accession>A0A6A1W961</accession>
<keyword evidence="3" id="KW-1185">Reference proteome</keyword>
<dbReference type="PANTHER" id="PTHR37615:SF1">
    <property type="entry name" value="NUCLEOPORIN NUP159-LIKE"/>
    <property type="match status" value="1"/>
</dbReference>
<gene>
    <name evidence="2" type="ORF">CJ030_MR3G015840</name>
</gene>
<dbReference type="AlphaFoldDB" id="A0A6A1W961"/>
<feature type="compositionally biased region" description="Basic residues" evidence="1">
    <location>
        <begin position="126"/>
        <end position="138"/>
    </location>
</feature>
<evidence type="ECO:0000313" key="3">
    <source>
        <dbReference type="Proteomes" id="UP000516437"/>
    </source>
</evidence>